<feature type="non-terminal residue" evidence="2">
    <location>
        <position position="1"/>
    </location>
</feature>
<dbReference type="InterPro" id="IPR045075">
    <property type="entry name" value="Syf1-like"/>
</dbReference>
<sequence length="588" mass="66584">VRLWLDACTREQDRSDKRKVLRKGLEFVPNSVRLWKETVSLEDEKNARIMLSRAVECVPQSTEMWLALARLSNYQEAQKVLNEARKKIPTSAEIWVSACKLEETHGNAMKVETIIARAIENLAAKGAHYGRDNWIKLAEEAEASGYVKTCQAIIKATMKVGVESINMKSLWKEDADACLSRSSIDTSRALYNYALEHLKTSKILWLMAAKQKWFQGDVPAARRILAEAFSHNENTEAISLAAVKLERDNSEFSRARRLLQRARTQCNTPKIWMQSIQLERQVGDYTAAHQLASDAVERHPSFDKLWMIAGQLHLEGSSPNADTAIEVFERGLLACSHSVPLWICAIECHRSQKNWTKVRVFLEKARLANPKQDTLWLKAIQAEIETDNKTMAQFLLSKSLQECPSSGILWAEAIFLETSSRQKTRSHEALEKCGNNADVVLAVSRLFWKNHQTAHARKWFNRSITLDPSLGDAWGAYLAFEVACGTDELIKDVFQRCAQAEPNQGLLWNSVAKRVNHWKLKIPEKLLEYVKVHFPESLKNNLSRIESILADCLADSNSVALPTQETLKAEGLVTETVKKEEGTEDSIM</sequence>
<reference evidence="2 3" key="1">
    <citation type="journal article" date="2020" name="bioRxiv">
        <title>Metabolic contributions of an alphaproteobacterial endosymbiont in the apicomplexan Cardiosporidium cionae.</title>
        <authorList>
            <person name="Hunter E.S."/>
            <person name="Paight C.J."/>
            <person name="Lane C.E."/>
        </authorList>
    </citation>
    <scope>NUCLEOTIDE SEQUENCE [LARGE SCALE GENOMIC DNA]</scope>
    <source>
        <strain evidence="2">ESH_2018</strain>
    </source>
</reference>
<keyword evidence="1" id="KW-0677">Repeat</keyword>
<dbReference type="Proteomes" id="UP000823046">
    <property type="component" value="Unassembled WGS sequence"/>
</dbReference>
<evidence type="ECO:0000313" key="3">
    <source>
        <dbReference type="Proteomes" id="UP000823046"/>
    </source>
</evidence>
<dbReference type="Gene3D" id="1.25.40.10">
    <property type="entry name" value="Tetratricopeptide repeat domain"/>
    <property type="match status" value="3"/>
</dbReference>
<protein>
    <submittedName>
        <fullName evidence="2">U5 snRNP-associated subunit</fullName>
    </submittedName>
</protein>
<proteinExistence type="predicted"/>
<dbReference type="Pfam" id="PF13432">
    <property type="entry name" value="TPR_16"/>
    <property type="match status" value="1"/>
</dbReference>
<dbReference type="SUPFAM" id="SSF48452">
    <property type="entry name" value="TPR-like"/>
    <property type="match status" value="3"/>
</dbReference>
<dbReference type="PANTHER" id="PTHR11246:SF1">
    <property type="entry name" value="PRE-MRNA-PROCESSING FACTOR 6"/>
    <property type="match status" value="1"/>
</dbReference>
<dbReference type="SMART" id="SM00386">
    <property type="entry name" value="HAT"/>
    <property type="match status" value="11"/>
</dbReference>
<dbReference type="InterPro" id="IPR011990">
    <property type="entry name" value="TPR-like_helical_dom_sf"/>
</dbReference>
<accession>A0ABQ7J8G5</accession>
<dbReference type="InterPro" id="IPR003107">
    <property type="entry name" value="HAT"/>
</dbReference>
<organism evidence="2 3">
    <name type="scientific">Cardiosporidium cionae</name>
    <dbReference type="NCBI Taxonomy" id="476202"/>
    <lineage>
        <taxon>Eukaryota</taxon>
        <taxon>Sar</taxon>
        <taxon>Alveolata</taxon>
        <taxon>Apicomplexa</taxon>
        <taxon>Aconoidasida</taxon>
        <taxon>Nephromycida</taxon>
        <taxon>Cardiosporidium</taxon>
    </lineage>
</organism>
<evidence type="ECO:0000256" key="1">
    <source>
        <dbReference type="ARBA" id="ARBA00022737"/>
    </source>
</evidence>
<gene>
    <name evidence="2" type="ORF">IE077_003356</name>
</gene>
<dbReference type="EMBL" id="JADAQX010000432">
    <property type="protein sequence ID" value="KAF8820263.1"/>
    <property type="molecule type" value="Genomic_DNA"/>
</dbReference>
<name>A0ABQ7J8G5_9APIC</name>
<keyword evidence="3" id="KW-1185">Reference proteome</keyword>
<comment type="caution">
    <text evidence="2">The sequence shown here is derived from an EMBL/GenBank/DDBJ whole genome shotgun (WGS) entry which is preliminary data.</text>
</comment>
<evidence type="ECO:0000313" key="2">
    <source>
        <dbReference type="EMBL" id="KAF8820263.1"/>
    </source>
</evidence>
<dbReference type="PANTHER" id="PTHR11246">
    <property type="entry name" value="PRE-MRNA SPLICING FACTOR"/>
    <property type="match status" value="1"/>
</dbReference>